<dbReference type="InterPro" id="IPR038898">
    <property type="entry name" value="BROX"/>
</dbReference>
<dbReference type="InterPro" id="IPR038499">
    <property type="entry name" value="BRO1_sf"/>
</dbReference>
<dbReference type="PANTHER" id="PTHR23032:SF13">
    <property type="entry name" value="BRO1 DOMAIN-CONTAINING PROTEIN BROX"/>
    <property type="match status" value="1"/>
</dbReference>
<evidence type="ECO:0000313" key="5">
    <source>
        <dbReference type="Proteomes" id="UP001149090"/>
    </source>
</evidence>
<dbReference type="OMA" id="YNYCGEN"/>
<dbReference type="PROSITE" id="PS51180">
    <property type="entry name" value="BRO1"/>
    <property type="match status" value="1"/>
</dbReference>
<organism evidence="4 5">
    <name type="scientific">Anaeramoeba ignava</name>
    <name type="common">Anaerobic marine amoeba</name>
    <dbReference type="NCBI Taxonomy" id="1746090"/>
    <lineage>
        <taxon>Eukaryota</taxon>
        <taxon>Metamonada</taxon>
        <taxon>Anaeramoebidae</taxon>
        <taxon>Anaeramoeba</taxon>
    </lineage>
</organism>
<accession>A0A9Q0LJT3</accession>
<evidence type="ECO:0000313" key="4">
    <source>
        <dbReference type="EMBL" id="KAJ5074751.1"/>
    </source>
</evidence>
<reference evidence="4" key="1">
    <citation type="submission" date="2022-10" db="EMBL/GenBank/DDBJ databases">
        <title>Novel sulphate-reducing endosymbionts in the free-living metamonad Anaeramoeba.</title>
        <authorList>
            <person name="Jerlstrom-Hultqvist J."/>
            <person name="Cepicka I."/>
            <person name="Gallot-Lavallee L."/>
            <person name="Salas-Leiva D."/>
            <person name="Curtis B.A."/>
            <person name="Zahonova K."/>
            <person name="Pipaliya S."/>
            <person name="Dacks J."/>
            <person name="Roger A.J."/>
        </authorList>
    </citation>
    <scope>NUCLEOTIDE SEQUENCE</scope>
    <source>
        <strain evidence="4">BMAN</strain>
    </source>
</reference>
<proteinExistence type="inferred from homology"/>
<protein>
    <recommendedName>
        <fullName evidence="3">BRO1 domain-containing protein</fullName>
    </recommendedName>
</protein>
<evidence type="ECO:0000256" key="1">
    <source>
        <dbReference type="ARBA" id="ARBA00008901"/>
    </source>
</evidence>
<feature type="compositionally biased region" description="Basic and acidic residues" evidence="2">
    <location>
        <begin position="388"/>
        <end position="419"/>
    </location>
</feature>
<dbReference type="EMBL" id="JAPDFW010000069">
    <property type="protein sequence ID" value="KAJ5074751.1"/>
    <property type="molecule type" value="Genomic_DNA"/>
</dbReference>
<dbReference type="OrthoDB" id="10266451at2759"/>
<name>A0A9Q0LJT3_ANAIG</name>
<dbReference type="PANTHER" id="PTHR23032">
    <property type="entry name" value="BRO1 DOMAIN-CONTAINING PROTEIN BROX"/>
    <property type="match status" value="1"/>
</dbReference>
<feature type="region of interest" description="Disordered" evidence="2">
    <location>
        <begin position="388"/>
        <end position="431"/>
    </location>
</feature>
<dbReference type="SMART" id="SM01041">
    <property type="entry name" value="BRO1"/>
    <property type="match status" value="1"/>
</dbReference>
<dbReference type="Proteomes" id="UP001149090">
    <property type="component" value="Unassembled WGS sequence"/>
</dbReference>
<comment type="caution">
    <text evidence="4">The sequence shown here is derived from an EMBL/GenBank/DDBJ whole genome shotgun (WGS) entry which is preliminary data.</text>
</comment>
<keyword evidence="5" id="KW-1185">Reference proteome</keyword>
<evidence type="ECO:0000256" key="2">
    <source>
        <dbReference type="SAM" id="MobiDB-lite"/>
    </source>
</evidence>
<feature type="domain" description="BRO1" evidence="3">
    <location>
        <begin position="11"/>
        <end position="431"/>
    </location>
</feature>
<dbReference type="AlphaFoldDB" id="A0A9Q0LJT3"/>
<comment type="similarity">
    <text evidence="1">Belongs to the BROX family.</text>
</comment>
<gene>
    <name evidence="4" type="ORF">M0811_08106</name>
</gene>
<dbReference type="Pfam" id="PF03097">
    <property type="entry name" value="BRO1"/>
    <property type="match status" value="1"/>
</dbReference>
<sequence>MFEEPEVAPIHFYRSQTKTGKPVNFVNWLSKEIKSEGPRAQLSLLTQQRALLLDILHKNPTATSSDEQLIEALKRYLSLLLGFIVHPNDGSDSGLRKRISFSWSNIIDPEEKTTVFDAQFDVCSVLLTATIWMINKASSLAQTVTQSNADQVHKEMYHLLLKAAGVCQELESQSSKLQGEHIPYELKPELVKVMKDMILAMGQEVTIQRAIFKKNKSSLIAKLAVDVHTKYSTFYYGLNEFSKTPGAKVHKIRSYAKYKMNIYEAVALQYHGDHISVADKEHGAGQAVCGLEKAKSMLTNLDEVITSYADFSPKTDPKIPMKELEVFLQSITKSLNSKKLENDHLYFQSTDDLPELPQGIQLTEPEAFEMPPLDDTWNSLYDEFKSAFKDASEPKLDNKNDNENDNENEKEKDKNETHKDNKKHANPCLIL</sequence>
<evidence type="ECO:0000259" key="3">
    <source>
        <dbReference type="PROSITE" id="PS51180"/>
    </source>
</evidence>
<dbReference type="Gene3D" id="1.25.40.280">
    <property type="entry name" value="alix/aip1 like domains"/>
    <property type="match status" value="1"/>
</dbReference>
<dbReference type="InterPro" id="IPR004328">
    <property type="entry name" value="BRO1_dom"/>
</dbReference>